<proteinExistence type="predicted"/>
<dbReference type="Proteomes" id="UP000504606">
    <property type="component" value="Unplaced"/>
</dbReference>
<dbReference type="KEGG" id="foc:113211489"/>
<protein>
    <submittedName>
        <fullName evidence="3">Cuticle protein LPCP-23-like</fullName>
    </submittedName>
</protein>
<evidence type="ECO:0000313" key="2">
    <source>
        <dbReference type="Proteomes" id="UP000504606"/>
    </source>
</evidence>
<gene>
    <name evidence="3" type="primary">LOC113211489</name>
</gene>
<dbReference type="AlphaFoldDB" id="A0A6J1T227"/>
<evidence type="ECO:0000256" key="1">
    <source>
        <dbReference type="SAM" id="SignalP"/>
    </source>
</evidence>
<dbReference type="GeneID" id="113211489"/>
<evidence type="ECO:0000313" key="3">
    <source>
        <dbReference type="RefSeq" id="XP_026285655.1"/>
    </source>
</evidence>
<sequence>MKVAVFVLAVVASASAGLIPATTLLRAPQHDSAVIQSERLGGNFAYSSVEGHAYQAVSPVVQHVQTPVAVSYHATPVNVPVVQQEQIAYKAAPVVHTVAAAAPVVQTYAAAAPVVHSAYSAPVVHSAYSAPVVHSAYSAYSSPVLHSAYSTYGGAYAPSVVALRK</sequence>
<name>A0A6J1T227_FRAOC</name>
<keyword evidence="2" id="KW-1185">Reference proteome</keyword>
<feature type="signal peptide" evidence="1">
    <location>
        <begin position="1"/>
        <end position="16"/>
    </location>
</feature>
<reference evidence="3" key="1">
    <citation type="submission" date="2025-08" db="UniProtKB">
        <authorList>
            <consortium name="RefSeq"/>
        </authorList>
    </citation>
    <scope>IDENTIFICATION</scope>
    <source>
        <tissue evidence="3">Whole organism</tissue>
    </source>
</reference>
<feature type="chain" id="PRO_5026978051" evidence="1">
    <location>
        <begin position="17"/>
        <end position="165"/>
    </location>
</feature>
<dbReference type="OrthoDB" id="8250900at2759"/>
<accession>A0A6J1T227</accession>
<dbReference type="RefSeq" id="XP_026285655.1">
    <property type="nucleotide sequence ID" value="XM_026429870.2"/>
</dbReference>
<keyword evidence="1" id="KW-0732">Signal</keyword>
<organism evidence="2 3">
    <name type="scientific">Frankliniella occidentalis</name>
    <name type="common">Western flower thrips</name>
    <name type="synonym">Euthrips occidentalis</name>
    <dbReference type="NCBI Taxonomy" id="133901"/>
    <lineage>
        <taxon>Eukaryota</taxon>
        <taxon>Metazoa</taxon>
        <taxon>Ecdysozoa</taxon>
        <taxon>Arthropoda</taxon>
        <taxon>Hexapoda</taxon>
        <taxon>Insecta</taxon>
        <taxon>Pterygota</taxon>
        <taxon>Neoptera</taxon>
        <taxon>Paraneoptera</taxon>
        <taxon>Thysanoptera</taxon>
        <taxon>Terebrantia</taxon>
        <taxon>Thripoidea</taxon>
        <taxon>Thripidae</taxon>
        <taxon>Frankliniella</taxon>
    </lineage>
</organism>